<dbReference type="PANTHER" id="PTHR31642:SF310">
    <property type="entry name" value="FATTY ALCOHOL:CAFFEOYL-COA ACYLTRANSFERASE"/>
    <property type="match status" value="1"/>
</dbReference>
<name>A0A443HWF2_BYSSP</name>
<keyword evidence="1 2" id="KW-0808">Transferase</keyword>
<comment type="caution">
    <text evidence="2">The sequence shown here is derived from an EMBL/GenBank/DDBJ whole genome shotgun (WGS) entry which is preliminary data.</text>
</comment>
<dbReference type="AlphaFoldDB" id="A0A443HWF2"/>
<dbReference type="RefSeq" id="XP_028485800.1">
    <property type="nucleotide sequence ID" value="XM_028632143.1"/>
</dbReference>
<keyword evidence="3" id="KW-1185">Reference proteome</keyword>
<accession>A0A443HWF2</accession>
<dbReference type="InterPro" id="IPR050317">
    <property type="entry name" value="Plant_Fungal_Acyltransferase"/>
</dbReference>
<dbReference type="EMBL" id="RCNU01000004">
    <property type="protein sequence ID" value="RWQ96155.1"/>
    <property type="molecule type" value="Genomic_DNA"/>
</dbReference>
<protein>
    <submittedName>
        <fullName evidence="2">Transferase family-domain-containing protein</fullName>
    </submittedName>
</protein>
<dbReference type="GO" id="GO:0016747">
    <property type="term" value="F:acyltransferase activity, transferring groups other than amino-acyl groups"/>
    <property type="evidence" value="ECO:0007669"/>
    <property type="project" value="TreeGrafter"/>
</dbReference>
<proteinExistence type="predicted"/>
<dbReference type="GeneID" id="39601420"/>
<gene>
    <name evidence="2" type="ORF">C8Q69DRAFT_491353</name>
</gene>
<sequence>MNDSTHVERLAPLDLPMPRTYIRVLLVFGPTGSRLQITQSLQGGLDRLSKQVRWLSGQVFPRPATPEKPSSLEIRWDANNTPTLIVKGTIANTYRWASSHRMPIEAIPSDVWPVPSMIDDALFATGAPVFAASVFGFADQGVGLCVCLHHNAVDGTGLSEIIRLWSRNVADPRFTFSSSSQNRSERLSEALSFDLQATSAMSSEDLFSLHPEYSKTPPALPENFPSCRCKLFAISIHWIDILKELMRRYTSTALTTNTVICALIWTTVTRVRMQSNPSLENETTQLATAVNGRQRIGESFSTLRSPFFGNAVFYALSKLPAGTLAASDEAPVRSLAKICDQITRSQSHFEINSRHIAEVYRLIDLMEDCTKSLFVGWDLFRSRDFTITSWADLGLYEMDFGDGIGRPKFVRLPSMEADGVALILPRQRGVPQEMLEIMVMLRSDHMDALERDPMWQTLLSVGVDDEDGKKLNM</sequence>
<organism evidence="2 3">
    <name type="scientific">Byssochlamys spectabilis</name>
    <name type="common">Paecilomyces variotii</name>
    <dbReference type="NCBI Taxonomy" id="264951"/>
    <lineage>
        <taxon>Eukaryota</taxon>
        <taxon>Fungi</taxon>
        <taxon>Dikarya</taxon>
        <taxon>Ascomycota</taxon>
        <taxon>Pezizomycotina</taxon>
        <taxon>Eurotiomycetes</taxon>
        <taxon>Eurotiomycetidae</taxon>
        <taxon>Eurotiales</taxon>
        <taxon>Thermoascaceae</taxon>
        <taxon>Paecilomyces</taxon>
    </lineage>
</organism>
<dbReference type="Gene3D" id="3.30.559.10">
    <property type="entry name" value="Chloramphenicol acetyltransferase-like domain"/>
    <property type="match status" value="2"/>
</dbReference>
<reference evidence="2 3" key="1">
    <citation type="journal article" date="2018" name="Front. Microbiol.">
        <title>Genomic and genetic insights into a cosmopolitan fungus, Paecilomyces variotii (Eurotiales).</title>
        <authorList>
            <person name="Urquhart A.S."/>
            <person name="Mondo S.J."/>
            <person name="Makela M.R."/>
            <person name="Hane J.K."/>
            <person name="Wiebenga A."/>
            <person name="He G."/>
            <person name="Mihaltcheva S."/>
            <person name="Pangilinan J."/>
            <person name="Lipzen A."/>
            <person name="Barry K."/>
            <person name="de Vries R.P."/>
            <person name="Grigoriev I.V."/>
            <person name="Idnurm A."/>
        </authorList>
    </citation>
    <scope>NUCLEOTIDE SEQUENCE [LARGE SCALE GENOMIC DNA]</scope>
    <source>
        <strain evidence="2 3">CBS 101075</strain>
    </source>
</reference>
<dbReference type="PANTHER" id="PTHR31642">
    <property type="entry name" value="TRICHOTHECENE 3-O-ACETYLTRANSFERASE"/>
    <property type="match status" value="1"/>
</dbReference>
<dbReference type="STRING" id="264951.A0A443HWF2"/>
<evidence type="ECO:0000256" key="1">
    <source>
        <dbReference type="ARBA" id="ARBA00022679"/>
    </source>
</evidence>
<dbReference type="InterPro" id="IPR023213">
    <property type="entry name" value="CAT-like_dom_sf"/>
</dbReference>
<dbReference type="VEuPathDB" id="FungiDB:C8Q69DRAFT_491353"/>
<dbReference type="Pfam" id="PF02458">
    <property type="entry name" value="Transferase"/>
    <property type="match status" value="1"/>
</dbReference>
<evidence type="ECO:0000313" key="2">
    <source>
        <dbReference type="EMBL" id="RWQ96155.1"/>
    </source>
</evidence>
<dbReference type="Proteomes" id="UP000283841">
    <property type="component" value="Unassembled WGS sequence"/>
</dbReference>
<evidence type="ECO:0000313" key="3">
    <source>
        <dbReference type="Proteomes" id="UP000283841"/>
    </source>
</evidence>